<evidence type="ECO:0000256" key="8">
    <source>
        <dbReference type="ARBA" id="ARBA00023136"/>
    </source>
</evidence>
<keyword evidence="3" id="KW-0716">Sensory transduction</keyword>
<keyword evidence="12" id="KW-1185">Reference proteome</keyword>
<dbReference type="Pfam" id="PF13853">
    <property type="entry name" value="7tm_4"/>
    <property type="match status" value="1"/>
</dbReference>
<keyword evidence="6 10" id="KW-1133">Transmembrane helix</keyword>
<keyword evidence="4 10" id="KW-0812">Transmembrane</keyword>
<evidence type="ECO:0000256" key="5">
    <source>
        <dbReference type="ARBA" id="ARBA00022725"/>
    </source>
</evidence>
<keyword evidence="7" id="KW-0675">Receptor</keyword>
<evidence type="ECO:0000256" key="9">
    <source>
        <dbReference type="ARBA" id="ARBA00023224"/>
    </source>
</evidence>
<keyword evidence="8 10" id="KW-0472">Membrane</keyword>
<evidence type="ECO:0000313" key="11">
    <source>
        <dbReference type="EMBL" id="KAF5918685.1"/>
    </source>
</evidence>
<evidence type="ECO:0000313" key="12">
    <source>
        <dbReference type="Proteomes" id="UP000551758"/>
    </source>
</evidence>
<evidence type="ECO:0008006" key="13">
    <source>
        <dbReference type="Google" id="ProtNLM"/>
    </source>
</evidence>
<evidence type="ECO:0000256" key="6">
    <source>
        <dbReference type="ARBA" id="ARBA00022989"/>
    </source>
</evidence>
<dbReference type="InterPro" id="IPR050402">
    <property type="entry name" value="OR51/52/56-like"/>
</dbReference>
<feature type="transmembrane region" description="Helical" evidence="10">
    <location>
        <begin position="95"/>
        <end position="115"/>
    </location>
</feature>
<dbReference type="PANTHER" id="PTHR26450:SF148">
    <property type="entry name" value="OLFACTORY RECEPTOR"/>
    <property type="match status" value="1"/>
</dbReference>
<feature type="transmembrane region" description="Helical" evidence="10">
    <location>
        <begin position="127"/>
        <end position="147"/>
    </location>
</feature>
<evidence type="ECO:0000256" key="3">
    <source>
        <dbReference type="ARBA" id="ARBA00022606"/>
    </source>
</evidence>
<organism evidence="11 12">
    <name type="scientific">Diceros bicornis minor</name>
    <name type="common">South-central black rhinoceros</name>
    <dbReference type="NCBI Taxonomy" id="77932"/>
    <lineage>
        <taxon>Eukaryota</taxon>
        <taxon>Metazoa</taxon>
        <taxon>Chordata</taxon>
        <taxon>Craniata</taxon>
        <taxon>Vertebrata</taxon>
        <taxon>Euteleostomi</taxon>
        <taxon>Mammalia</taxon>
        <taxon>Eutheria</taxon>
        <taxon>Laurasiatheria</taxon>
        <taxon>Perissodactyla</taxon>
        <taxon>Rhinocerotidae</taxon>
        <taxon>Diceros</taxon>
    </lineage>
</organism>
<dbReference type="InterPro" id="IPR000276">
    <property type="entry name" value="GPCR_Rhodpsn"/>
</dbReference>
<reference evidence="11 12" key="1">
    <citation type="journal article" date="2020" name="Mol. Biol. Evol.">
        <title>Interspecific Gene Flow and the Evolution of Specialization in Black and White Rhinoceros.</title>
        <authorList>
            <person name="Moodley Y."/>
            <person name="Westbury M.V."/>
            <person name="Russo I.M."/>
            <person name="Gopalakrishnan S."/>
            <person name="Rakotoarivelo A."/>
            <person name="Olsen R.A."/>
            <person name="Prost S."/>
            <person name="Tunstall T."/>
            <person name="Ryder O.A."/>
            <person name="Dalen L."/>
            <person name="Bruford M.W."/>
        </authorList>
    </citation>
    <scope>NUCLEOTIDE SEQUENCE [LARGE SCALE GENOMIC DNA]</scope>
    <source>
        <strain evidence="11">SBR-YM</strain>
        <tissue evidence="11">Skin</tissue>
    </source>
</reference>
<comment type="caution">
    <text evidence="11">The sequence shown here is derived from an EMBL/GenBank/DDBJ whole genome shotgun (WGS) entry which is preliminary data.</text>
</comment>
<dbReference type="GO" id="GO:0005886">
    <property type="term" value="C:plasma membrane"/>
    <property type="evidence" value="ECO:0007669"/>
    <property type="project" value="TreeGrafter"/>
</dbReference>
<sequence length="165" mass="18595">MSKSPDSRHKKMFNSSQFTQKYFLLTGLPGLEALYPCFIFLLCFTYLVAIVGNSLILTVIKKNTSLHQPMYLLLAMLAFAELGVSASTLSTVMGIFLFGAILVFYVPMICMALVHRFMKHAAPALRLLLANVCFLVPPVLNSIIYSIKTKQIHQEIIQLFLERKC</sequence>
<gene>
    <name evidence="11" type="ORF">HPG69_005721</name>
</gene>
<dbReference type="GO" id="GO:0004984">
    <property type="term" value="F:olfactory receptor activity"/>
    <property type="evidence" value="ECO:0007669"/>
    <property type="project" value="InterPro"/>
</dbReference>
<evidence type="ECO:0000256" key="2">
    <source>
        <dbReference type="ARBA" id="ARBA00004141"/>
    </source>
</evidence>
<dbReference type="Gene3D" id="1.20.1070.10">
    <property type="entry name" value="Rhodopsin 7-helix transmembrane proteins"/>
    <property type="match status" value="1"/>
</dbReference>
<feature type="transmembrane region" description="Helical" evidence="10">
    <location>
        <begin position="71"/>
        <end position="89"/>
    </location>
</feature>
<evidence type="ECO:0000256" key="4">
    <source>
        <dbReference type="ARBA" id="ARBA00022692"/>
    </source>
</evidence>
<evidence type="ECO:0000256" key="10">
    <source>
        <dbReference type="SAM" id="Phobius"/>
    </source>
</evidence>
<dbReference type="EMBL" id="JACDTQ010002427">
    <property type="protein sequence ID" value="KAF5918685.1"/>
    <property type="molecule type" value="Genomic_DNA"/>
</dbReference>
<feature type="transmembrane region" description="Helical" evidence="10">
    <location>
        <begin position="33"/>
        <end position="59"/>
    </location>
</feature>
<dbReference type="PANTHER" id="PTHR26450">
    <property type="entry name" value="OLFACTORY RECEPTOR 56B1-RELATED"/>
    <property type="match status" value="1"/>
</dbReference>
<keyword evidence="9" id="KW-0807">Transducer</keyword>
<dbReference type="Proteomes" id="UP000551758">
    <property type="component" value="Unassembled WGS sequence"/>
</dbReference>
<keyword evidence="5" id="KW-0552">Olfaction</keyword>
<comment type="function">
    <text evidence="1">Putative odorant or sperm cell receptor.</text>
</comment>
<protein>
    <recommendedName>
        <fullName evidence="13">G-protein coupled receptors family 1 profile domain-containing protein</fullName>
    </recommendedName>
</protein>
<dbReference type="SUPFAM" id="SSF81321">
    <property type="entry name" value="Family A G protein-coupled receptor-like"/>
    <property type="match status" value="2"/>
</dbReference>
<proteinExistence type="predicted"/>
<evidence type="ECO:0000256" key="1">
    <source>
        <dbReference type="ARBA" id="ARBA00003929"/>
    </source>
</evidence>
<comment type="subcellular location">
    <subcellularLocation>
        <location evidence="2">Membrane</location>
        <topology evidence="2">Multi-pass membrane protein</topology>
    </subcellularLocation>
</comment>
<evidence type="ECO:0000256" key="7">
    <source>
        <dbReference type="ARBA" id="ARBA00023040"/>
    </source>
</evidence>
<keyword evidence="7" id="KW-0297">G-protein coupled receptor</keyword>
<dbReference type="AlphaFoldDB" id="A0A7J7ES83"/>
<name>A0A7J7ES83_DICBM</name>
<accession>A0A7J7ES83</accession>
<dbReference type="InterPro" id="IPR000725">
    <property type="entry name" value="Olfact_rcpt"/>
</dbReference>
<dbReference type="GO" id="GO:0004930">
    <property type="term" value="F:G protein-coupled receptor activity"/>
    <property type="evidence" value="ECO:0007669"/>
    <property type="project" value="UniProtKB-KW"/>
</dbReference>
<dbReference type="PRINTS" id="PR00237">
    <property type="entry name" value="GPCRRHODOPSN"/>
</dbReference>